<dbReference type="RefSeq" id="WP_313831128.1">
    <property type="nucleotide sequence ID" value="NZ_JAQOUE010000001.1"/>
</dbReference>
<sequence length="218" mass="25193">MHSDTPAGGVWGLTAVMVVIASWILYRYVAPRRWREWSRAGLIQAFIIALYAEMYGFPLTIYLLSGFLGFDIPWLHQSGHLWATLFGWGHTGAMLEMLVGYAIVFFGISLLIEGWREVYLATQGNQLATHGLYGLVRHPQYTGIFLAIFGQLIHWPTIPTLLLFPIVVWAYYRLAKKEEQGMMDKFETEYRNYQNAVPMFFPRMANWKRFLGFQPVAE</sequence>
<dbReference type="InterPro" id="IPR007269">
    <property type="entry name" value="ICMT_MeTrfase"/>
</dbReference>
<name>A0ABU3K2Z8_9BACT</name>
<comment type="caution">
    <text evidence="6">The sequence shown here is derived from an EMBL/GenBank/DDBJ whole genome shotgun (WGS) entry which is preliminary data.</text>
</comment>
<dbReference type="Proteomes" id="UP001250932">
    <property type="component" value="Unassembled WGS sequence"/>
</dbReference>
<dbReference type="Pfam" id="PF04140">
    <property type="entry name" value="ICMT"/>
    <property type="match status" value="1"/>
</dbReference>
<reference evidence="6 7" key="1">
    <citation type="journal article" date="2023" name="ISME J.">
        <title>Cultivation and genomic characterization of novel and ubiquitous marine nitrite-oxidizing bacteria from the Nitrospirales.</title>
        <authorList>
            <person name="Mueller A.J."/>
            <person name="Daebeler A."/>
            <person name="Herbold C.W."/>
            <person name="Kirkegaard R.H."/>
            <person name="Daims H."/>
        </authorList>
    </citation>
    <scope>NUCLEOTIDE SEQUENCE [LARGE SCALE GENOMIC DNA]</scope>
    <source>
        <strain evidence="6 7">EB</strain>
    </source>
</reference>
<evidence type="ECO:0000256" key="1">
    <source>
        <dbReference type="ARBA" id="ARBA00004141"/>
    </source>
</evidence>
<dbReference type="EMBL" id="JAQOUE010000001">
    <property type="protein sequence ID" value="MDT7040770.1"/>
    <property type="molecule type" value="Genomic_DNA"/>
</dbReference>
<protein>
    <submittedName>
        <fullName evidence="6">Isoprenylcysteine carboxylmethyltransferase family protein</fullName>
    </submittedName>
</protein>
<feature type="transmembrane region" description="Helical" evidence="5">
    <location>
        <begin position="85"/>
        <end position="112"/>
    </location>
</feature>
<feature type="transmembrane region" description="Helical" evidence="5">
    <location>
        <begin position="158"/>
        <end position="175"/>
    </location>
</feature>
<proteinExistence type="predicted"/>
<keyword evidence="2 5" id="KW-0812">Transmembrane</keyword>
<organism evidence="6 7">
    <name type="scientific">Candidatus Nitronereus thalassa</name>
    <dbReference type="NCBI Taxonomy" id="3020898"/>
    <lineage>
        <taxon>Bacteria</taxon>
        <taxon>Pseudomonadati</taxon>
        <taxon>Nitrospirota</taxon>
        <taxon>Nitrospiria</taxon>
        <taxon>Nitrospirales</taxon>
        <taxon>Nitrospiraceae</taxon>
        <taxon>Candidatus Nitronereus</taxon>
    </lineage>
</organism>
<evidence type="ECO:0000313" key="6">
    <source>
        <dbReference type="EMBL" id="MDT7040770.1"/>
    </source>
</evidence>
<evidence type="ECO:0000256" key="2">
    <source>
        <dbReference type="ARBA" id="ARBA00022692"/>
    </source>
</evidence>
<evidence type="ECO:0000313" key="7">
    <source>
        <dbReference type="Proteomes" id="UP001250932"/>
    </source>
</evidence>
<comment type="subcellular location">
    <subcellularLocation>
        <location evidence="1">Membrane</location>
        <topology evidence="1">Multi-pass membrane protein</topology>
    </subcellularLocation>
</comment>
<feature type="transmembrane region" description="Helical" evidence="5">
    <location>
        <begin position="132"/>
        <end position="152"/>
    </location>
</feature>
<keyword evidence="4 5" id="KW-0472">Membrane</keyword>
<keyword evidence="3 5" id="KW-1133">Transmembrane helix</keyword>
<evidence type="ECO:0000256" key="4">
    <source>
        <dbReference type="ARBA" id="ARBA00023136"/>
    </source>
</evidence>
<dbReference type="PANTHER" id="PTHR12714">
    <property type="entry name" value="PROTEIN-S ISOPRENYLCYSTEINE O-METHYLTRANSFERASE"/>
    <property type="match status" value="1"/>
</dbReference>
<evidence type="ECO:0000256" key="3">
    <source>
        <dbReference type="ARBA" id="ARBA00022989"/>
    </source>
</evidence>
<dbReference type="PANTHER" id="PTHR12714:SF9">
    <property type="entry name" value="PROTEIN-S-ISOPRENYLCYSTEINE O-METHYLTRANSFERASE"/>
    <property type="match status" value="1"/>
</dbReference>
<keyword evidence="7" id="KW-1185">Reference proteome</keyword>
<gene>
    <name evidence="6" type="ORF">PPG34_00305</name>
</gene>
<accession>A0ABU3K2Z8</accession>
<dbReference type="Gene3D" id="1.20.120.1630">
    <property type="match status" value="1"/>
</dbReference>
<feature type="transmembrane region" description="Helical" evidence="5">
    <location>
        <begin position="41"/>
        <end position="65"/>
    </location>
</feature>
<evidence type="ECO:0000256" key="5">
    <source>
        <dbReference type="SAM" id="Phobius"/>
    </source>
</evidence>
<feature type="transmembrane region" description="Helical" evidence="5">
    <location>
        <begin position="6"/>
        <end position="29"/>
    </location>
</feature>